<dbReference type="EMBL" id="JABVXQ010000001">
    <property type="protein sequence ID" value="KAF6131033.1"/>
    <property type="molecule type" value="Genomic_DNA"/>
</dbReference>
<name>A0A834BJT7_9CHIR</name>
<comment type="caution">
    <text evidence="1">The sequence shown here is derived from an EMBL/GenBank/DDBJ whole genome shotgun (WGS) entry which is preliminary data.</text>
</comment>
<organism evidence="1 2">
    <name type="scientific">Phyllostomus discolor</name>
    <name type="common">pale spear-nosed bat</name>
    <dbReference type="NCBI Taxonomy" id="89673"/>
    <lineage>
        <taxon>Eukaryota</taxon>
        <taxon>Metazoa</taxon>
        <taxon>Chordata</taxon>
        <taxon>Craniata</taxon>
        <taxon>Vertebrata</taxon>
        <taxon>Euteleostomi</taxon>
        <taxon>Mammalia</taxon>
        <taxon>Eutheria</taxon>
        <taxon>Laurasiatheria</taxon>
        <taxon>Chiroptera</taxon>
        <taxon>Yangochiroptera</taxon>
        <taxon>Phyllostomidae</taxon>
        <taxon>Phyllostominae</taxon>
        <taxon>Phyllostomus</taxon>
    </lineage>
</organism>
<gene>
    <name evidence="1" type="ORF">HJG60_007935</name>
</gene>
<accession>A0A834BJT7</accession>
<dbReference type="AlphaFoldDB" id="A0A834BJT7"/>
<evidence type="ECO:0000313" key="2">
    <source>
        <dbReference type="Proteomes" id="UP000664940"/>
    </source>
</evidence>
<proteinExistence type="predicted"/>
<reference evidence="1 2" key="1">
    <citation type="journal article" date="2020" name="Nature">
        <title>Six reference-quality genomes reveal evolution of bat adaptations.</title>
        <authorList>
            <person name="Jebb D."/>
            <person name="Huang Z."/>
            <person name="Pippel M."/>
            <person name="Hughes G.M."/>
            <person name="Lavrichenko K."/>
            <person name="Devanna P."/>
            <person name="Winkler S."/>
            <person name="Jermiin L.S."/>
            <person name="Skirmuntt E.C."/>
            <person name="Katzourakis A."/>
            <person name="Burkitt-Gray L."/>
            <person name="Ray D.A."/>
            <person name="Sullivan K.A.M."/>
            <person name="Roscito J.G."/>
            <person name="Kirilenko B.M."/>
            <person name="Davalos L.M."/>
            <person name="Corthals A.P."/>
            <person name="Power M.L."/>
            <person name="Jones G."/>
            <person name="Ransome R.D."/>
            <person name="Dechmann D.K.N."/>
            <person name="Locatelli A.G."/>
            <person name="Puechmaille S.J."/>
            <person name="Fedrigo O."/>
            <person name="Jarvis E.D."/>
            <person name="Hiller M."/>
            <person name="Vernes S.C."/>
            <person name="Myers E.W."/>
            <person name="Teeling E.C."/>
        </authorList>
    </citation>
    <scope>NUCLEOTIDE SEQUENCE [LARGE SCALE GENOMIC DNA]</scope>
    <source>
        <strain evidence="1">Bat1K_MPI-CBG_1</strain>
    </source>
</reference>
<sequence length="161" mass="17164">MQLPLALQGSALGGREPMPEGVPVGSWTSLRMDACRACTPLVLTLVIQTSSRSPSSPTSKAWPIAWPKAEWVLPSRNPARWPVVSQGWDSCVPLVSSLSISLGPSVPLLGNGQNIIPITNSHVLGTHRGIGCGDLMGSWLEMGSWDQRDKMAQGPGYSHKA</sequence>
<dbReference type="Proteomes" id="UP000664940">
    <property type="component" value="Unassembled WGS sequence"/>
</dbReference>
<protein>
    <submittedName>
        <fullName evidence="1">Uncharacterized protein</fullName>
    </submittedName>
</protein>
<evidence type="ECO:0000313" key="1">
    <source>
        <dbReference type="EMBL" id="KAF6131033.1"/>
    </source>
</evidence>